<protein>
    <submittedName>
        <fullName evidence="2">Nuclear transport factor 2 family protein</fullName>
    </submittedName>
</protein>
<name>A0ABN3JZE9_9ACTN</name>
<dbReference type="EMBL" id="BAAARW010000027">
    <property type="protein sequence ID" value="GAA2444140.1"/>
    <property type="molecule type" value="Genomic_DNA"/>
</dbReference>
<proteinExistence type="predicted"/>
<dbReference type="Proteomes" id="UP001501231">
    <property type="component" value="Unassembled WGS sequence"/>
</dbReference>
<dbReference type="SUPFAM" id="SSF54427">
    <property type="entry name" value="NTF2-like"/>
    <property type="match status" value="1"/>
</dbReference>
<gene>
    <name evidence="2" type="ORF">GCM10010191_71030</name>
</gene>
<dbReference type="Gene3D" id="3.10.450.50">
    <property type="match status" value="1"/>
</dbReference>
<organism evidence="2 3">
    <name type="scientific">Actinomadura vinacea</name>
    <dbReference type="NCBI Taxonomy" id="115336"/>
    <lineage>
        <taxon>Bacteria</taxon>
        <taxon>Bacillati</taxon>
        <taxon>Actinomycetota</taxon>
        <taxon>Actinomycetes</taxon>
        <taxon>Streptosporangiales</taxon>
        <taxon>Thermomonosporaceae</taxon>
        <taxon>Actinomadura</taxon>
    </lineage>
</organism>
<dbReference type="RefSeq" id="WP_344595013.1">
    <property type="nucleotide sequence ID" value="NZ_BAAARW010000027.1"/>
</dbReference>
<keyword evidence="3" id="KW-1185">Reference proteome</keyword>
<comment type="caution">
    <text evidence="2">The sequence shown here is derived from an EMBL/GenBank/DDBJ whole genome shotgun (WGS) entry which is preliminary data.</text>
</comment>
<dbReference type="Pfam" id="PF12680">
    <property type="entry name" value="SnoaL_2"/>
    <property type="match status" value="1"/>
</dbReference>
<sequence>MDAVTWEAPDGDHPARRAARASMAAAAAGRKQEWLALFGPDAVIEDPVGPSMLDPEGKGHRGPDGIERFWDENIARVRKFHFRVSDSFANGPACANVVTITTTLDGGSTMTIDCLTVFTVDDGGLITSFRAHWEPDRAMATLTSP</sequence>
<accession>A0ABN3JZE9</accession>
<dbReference type="InterPro" id="IPR037401">
    <property type="entry name" value="SnoaL-like"/>
</dbReference>
<evidence type="ECO:0000313" key="3">
    <source>
        <dbReference type="Proteomes" id="UP001501231"/>
    </source>
</evidence>
<feature type="domain" description="SnoaL-like" evidence="1">
    <location>
        <begin position="20"/>
        <end position="127"/>
    </location>
</feature>
<dbReference type="InterPro" id="IPR032710">
    <property type="entry name" value="NTF2-like_dom_sf"/>
</dbReference>
<reference evidence="2 3" key="1">
    <citation type="journal article" date="2019" name="Int. J. Syst. Evol. Microbiol.">
        <title>The Global Catalogue of Microorganisms (GCM) 10K type strain sequencing project: providing services to taxonomists for standard genome sequencing and annotation.</title>
        <authorList>
            <consortium name="The Broad Institute Genomics Platform"/>
            <consortium name="The Broad Institute Genome Sequencing Center for Infectious Disease"/>
            <person name="Wu L."/>
            <person name="Ma J."/>
        </authorList>
    </citation>
    <scope>NUCLEOTIDE SEQUENCE [LARGE SCALE GENOMIC DNA]</scope>
    <source>
        <strain evidence="2 3">JCM 3325</strain>
    </source>
</reference>
<evidence type="ECO:0000259" key="1">
    <source>
        <dbReference type="Pfam" id="PF12680"/>
    </source>
</evidence>
<evidence type="ECO:0000313" key="2">
    <source>
        <dbReference type="EMBL" id="GAA2444140.1"/>
    </source>
</evidence>